<dbReference type="Gene3D" id="3.10.100.10">
    <property type="entry name" value="Mannose-Binding Protein A, subunit A"/>
    <property type="match status" value="1"/>
</dbReference>
<dbReference type="Proteomes" id="UP000008143">
    <property type="component" value="Chromosome 3"/>
</dbReference>
<dbReference type="Pfam" id="PF00059">
    <property type="entry name" value="Lectin_C"/>
    <property type="match status" value="1"/>
</dbReference>
<dbReference type="PANTHER" id="PTHR22803">
    <property type="entry name" value="MANNOSE, PHOSPHOLIPASE, LECTIN RECEPTOR RELATED"/>
    <property type="match status" value="1"/>
</dbReference>
<evidence type="ECO:0000313" key="8">
    <source>
        <dbReference type="Xenbase" id="XB-GENE-29085191"/>
    </source>
</evidence>
<evidence type="ECO:0000256" key="2">
    <source>
        <dbReference type="ARBA" id="ARBA00023157"/>
    </source>
</evidence>
<dbReference type="GO" id="GO:0030246">
    <property type="term" value="F:carbohydrate binding"/>
    <property type="evidence" value="ECO:0007669"/>
    <property type="project" value="UniProtKB-KW"/>
</dbReference>
<dbReference type="InterPro" id="IPR033989">
    <property type="entry name" value="CD209-like_CTLD"/>
</dbReference>
<keyword evidence="3" id="KW-0175">Coiled coil</keyword>
<keyword evidence="6" id="KW-1185">Reference proteome</keyword>
<reference evidence="7" key="1">
    <citation type="submission" date="2025-08" db="UniProtKB">
        <authorList>
            <consortium name="RefSeq"/>
        </authorList>
    </citation>
    <scope>IDENTIFICATION</scope>
    <source>
        <strain evidence="7">Nigerian</strain>
        <tissue evidence="7">Liver and blood</tissue>
    </source>
</reference>
<feature type="domain" description="C-type lectin" evidence="5">
    <location>
        <begin position="85"/>
        <end position="200"/>
    </location>
</feature>
<dbReference type="AGR" id="Xenbase:XB-GENE-29085191"/>
<dbReference type="InterPro" id="IPR001304">
    <property type="entry name" value="C-type_lectin-like"/>
</dbReference>
<sequence>MVLVTLLVLVFMFLIILTCLMFIYYSTVSRQLQQADEQKANLLTQITAINQTLDSRISEAMKSIKQDIQTIQKERPQCDSGWKSFDGSCYYIVTTTKNWTEAQSICKSMNSDLVIITSEREQKFLENITDDSYFWIGLKRDNKDKNVWRWVDGTLHNLSDGFWYKNEPSHRGGTEDCVDLWKEKKWNDVDCTNQYEAICERKLTCCV</sequence>
<proteinExistence type="predicted"/>
<evidence type="ECO:0000259" key="5">
    <source>
        <dbReference type="PROSITE" id="PS50041"/>
    </source>
</evidence>
<dbReference type="InterPro" id="IPR016186">
    <property type="entry name" value="C-type_lectin-like/link_sf"/>
</dbReference>
<dbReference type="CDD" id="cd03590">
    <property type="entry name" value="CLECT_DC-SIGN_like"/>
    <property type="match status" value="1"/>
</dbReference>
<dbReference type="OrthoDB" id="2142683at2759"/>
<protein>
    <submittedName>
        <fullName evidence="7">Hepatic lectin isoform X1</fullName>
    </submittedName>
</protein>
<dbReference type="PROSITE" id="PS50041">
    <property type="entry name" value="C_TYPE_LECTIN_2"/>
    <property type="match status" value="1"/>
</dbReference>
<dbReference type="AlphaFoldDB" id="A0A8J1JDW3"/>
<dbReference type="RefSeq" id="XP_031755205.1">
    <property type="nucleotide sequence ID" value="XM_031899345.1"/>
</dbReference>
<dbReference type="GeneID" id="101731226"/>
<keyword evidence="2" id="KW-1015">Disulfide bond</keyword>
<dbReference type="InterPro" id="IPR050111">
    <property type="entry name" value="C-type_lectin/snaclec_domain"/>
</dbReference>
<evidence type="ECO:0000256" key="4">
    <source>
        <dbReference type="SAM" id="Phobius"/>
    </source>
</evidence>
<dbReference type="SUPFAM" id="SSF56436">
    <property type="entry name" value="C-type lectin-like"/>
    <property type="match status" value="1"/>
</dbReference>
<dbReference type="Xenbase" id="XB-GENE-29085191">
    <property type="gene designation" value="LOC101731226"/>
</dbReference>
<organism evidence="6 7">
    <name type="scientific">Xenopus tropicalis</name>
    <name type="common">Western clawed frog</name>
    <name type="synonym">Silurana tropicalis</name>
    <dbReference type="NCBI Taxonomy" id="8364"/>
    <lineage>
        <taxon>Eukaryota</taxon>
        <taxon>Metazoa</taxon>
        <taxon>Chordata</taxon>
        <taxon>Craniata</taxon>
        <taxon>Vertebrata</taxon>
        <taxon>Euteleostomi</taxon>
        <taxon>Amphibia</taxon>
        <taxon>Batrachia</taxon>
        <taxon>Anura</taxon>
        <taxon>Pipoidea</taxon>
        <taxon>Pipidae</taxon>
        <taxon>Xenopodinae</taxon>
        <taxon>Xenopus</taxon>
        <taxon>Silurana</taxon>
    </lineage>
</organism>
<evidence type="ECO:0000313" key="6">
    <source>
        <dbReference type="Proteomes" id="UP000008143"/>
    </source>
</evidence>
<keyword evidence="4" id="KW-1133">Transmembrane helix</keyword>
<gene>
    <name evidence="7 8" type="primary">LOC101731226</name>
</gene>
<feature type="transmembrane region" description="Helical" evidence="4">
    <location>
        <begin position="6"/>
        <end position="25"/>
    </location>
</feature>
<dbReference type="InterPro" id="IPR016187">
    <property type="entry name" value="CTDL_fold"/>
</dbReference>
<keyword evidence="1" id="KW-0430">Lectin</keyword>
<keyword evidence="4" id="KW-0472">Membrane</keyword>
<dbReference type="InterPro" id="IPR018378">
    <property type="entry name" value="C-type_lectin_CS"/>
</dbReference>
<dbReference type="PROSITE" id="PS00615">
    <property type="entry name" value="C_TYPE_LECTIN_1"/>
    <property type="match status" value="1"/>
</dbReference>
<evidence type="ECO:0000256" key="3">
    <source>
        <dbReference type="SAM" id="Coils"/>
    </source>
</evidence>
<evidence type="ECO:0000313" key="7">
    <source>
        <dbReference type="RefSeq" id="XP_031755205.1"/>
    </source>
</evidence>
<evidence type="ECO:0000256" key="1">
    <source>
        <dbReference type="ARBA" id="ARBA00022734"/>
    </source>
</evidence>
<accession>A0A8J1JDW3</accession>
<feature type="coiled-coil region" evidence="3">
    <location>
        <begin position="25"/>
        <end position="52"/>
    </location>
</feature>
<name>A0A8J1JDW3_XENTR</name>
<dbReference type="KEGG" id="xtr:101731226"/>
<dbReference type="SMART" id="SM00034">
    <property type="entry name" value="CLECT"/>
    <property type="match status" value="1"/>
</dbReference>
<keyword evidence="4" id="KW-0812">Transmembrane</keyword>